<gene>
    <name evidence="2" type="ORF">PXEA_LOCUS14591</name>
</gene>
<name>A0A3S5ANP0_9PLAT</name>
<dbReference type="EMBL" id="CAAALY010049842">
    <property type="protein sequence ID" value="VEL21151.1"/>
    <property type="molecule type" value="Genomic_DNA"/>
</dbReference>
<keyword evidence="1" id="KW-0175">Coiled coil</keyword>
<keyword evidence="3" id="KW-1185">Reference proteome</keyword>
<dbReference type="Proteomes" id="UP000784294">
    <property type="component" value="Unassembled WGS sequence"/>
</dbReference>
<accession>A0A3S5ANP0</accession>
<comment type="caution">
    <text evidence="2">The sequence shown here is derived from an EMBL/GenBank/DDBJ whole genome shotgun (WGS) entry which is preliminary data.</text>
</comment>
<dbReference type="AlphaFoldDB" id="A0A3S5ANP0"/>
<reference evidence="2" key="1">
    <citation type="submission" date="2018-11" db="EMBL/GenBank/DDBJ databases">
        <authorList>
            <consortium name="Pathogen Informatics"/>
        </authorList>
    </citation>
    <scope>NUCLEOTIDE SEQUENCE</scope>
</reference>
<proteinExistence type="predicted"/>
<protein>
    <submittedName>
        <fullName evidence="2">Uncharacterized protein</fullName>
    </submittedName>
</protein>
<feature type="coiled-coil region" evidence="1">
    <location>
        <begin position="31"/>
        <end position="58"/>
    </location>
</feature>
<sequence length="113" mass="12726">MLLLCNKPSSLFFTIIRFQLLIDLHLPNAVYEDYQAKLHDLQRQVAKLTELSDQMSKTSRSTKTADCITSSDQKTCIITSGLSLACQIQALELKISELHQYKPEAPSAELNKV</sequence>
<organism evidence="2 3">
    <name type="scientific">Protopolystoma xenopodis</name>
    <dbReference type="NCBI Taxonomy" id="117903"/>
    <lineage>
        <taxon>Eukaryota</taxon>
        <taxon>Metazoa</taxon>
        <taxon>Spiralia</taxon>
        <taxon>Lophotrochozoa</taxon>
        <taxon>Platyhelminthes</taxon>
        <taxon>Monogenea</taxon>
        <taxon>Polyopisthocotylea</taxon>
        <taxon>Polystomatidea</taxon>
        <taxon>Polystomatidae</taxon>
        <taxon>Protopolystoma</taxon>
    </lineage>
</organism>
<evidence type="ECO:0000313" key="3">
    <source>
        <dbReference type="Proteomes" id="UP000784294"/>
    </source>
</evidence>
<evidence type="ECO:0000313" key="2">
    <source>
        <dbReference type="EMBL" id="VEL21151.1"/>
    </source>
</evidence>
<evidence type="ECO:0000256" key="1">
    <source>
        <dbReference type="SAM" id="Coils"/>
    </source>
</evidence>